<dbReference type="GO" id="GO:0033214">
    <property type="term" value="P:siderophore-iron import into cell"/>
    <property type="evidence" value="ECO:0007669"/>
    <property type="project" value="TreeGrafter"/>
</dbReference>
<keyword evidence="6 8" id="KW-1133">Transmembrane helix</keyword>
<feature type="transmembrane region" description="Helical" evidence="8">
    <location>
        <begin position="248"/>
        <end position="273"/>
    </location>
</feature>
<evidence type="ECO:0000313" key="10">
    <source>
        <dbReference type="Proteomes" id="UP000252585"/>
    </source>
</evidence>
<dbReference type="GO" id="GO:0022857">
    <property type="term" value="F:transmembrane transporter activity"/>
    <property type="evidence" value="ECO:0007669"/>
    <property type="project" value="InterPro"/>
</dbReference>
<feature type="transmembrane region" description="Helical" evidence="8">
    <location>
        <begin position="198"/>
        <end position="220"/>
    </location>
</feature>
<accession>A0A368YD76</accession>
<evidence type="ECO:0000256" key="1">
    <source>
        <dbReference type="ARBA" id="ARBA00004651"/>
    </source>
</evidence>
<evidence type="ECO:0000256" key="2">
    <source>
        <dbReference type="ARBA" id="ARBA00007935"/>
    </source>
</evidence>
<keyword evidence="10" id="KW-1185">Reference proteome</keyword>
<keyword evidence="3" id="KW-0813">Transport</keyword>
<reference evidence="9 10" key="1">
    <citation type="submission" date="2018-07" db="EMBL/GenBank/DDBJ databases">
        <title>Genomic Encyclopedia of Type Strains, Phase IV (KMG-IV): sequencing the most valuable type-strain genomes for metagenomic binning, comparative biology and taxonomic classification.</title>
        <authorList>
            <person name="Goeker M."/>
        </authorList>
    </citation>
    <scope>NUCLEOTIDE SEQUENCE [LARGE SCALE GENOMIC DNA]</scope>
    <source>
        <strain evidence="9 10">DSM 27696</strain>
    </source>
</reference>
<comment type="subcellular location">
    <subcellularLocation>
        <location evidence="1">Cell membrane</location>
        <topology evidence="1">Multi-pass membrane protein</topology>
    </subcellularLocation>
</comment>
<evidence type="ECO:0000256" key="3">
    <source>
        <dbReference type="ARBA" id="ARBA00022448"/>
    </source>
</evidence>
<dbReference type="GO" id="GO:0005886">
    <property type="term" value="C:plasma membrane"/>
    <property type="evidence" value="ECO:0007669"/>
    <property type="project" value="UniProtKB-SubCell"/>
</dbReference>
<feature type="transmembrane region" description="Helical" evidence="8">
    <location>
        <begin position="316"/>
        <end position="336"/>
    </location>
</feature>
<feature type="transmembrane region" description="Helical" evidence="8">
    <location>
        <begin position="12"/>
        <end position="37"/>
    </location>
</feature>
<dbReference type="Pfam" id="PF01032">
    <property type="entry name" value="FecCD"/>
    <property type="match status" value="1"/>
</dbReference>
<feature type="transmembrane region" description="Helical" evidence="8">
    <location>
        <begin position="285"/>
        <end position="304"/>
    </location>
</feature>
<dbReference type="FunFam" id="1.10.3470.10:FF:000001">
    <property type="entry name" value="Vitamin B12 ABC transporter permease BtuC"/>
    <property type="match status" value="1"/>
</dbReference>
<keyword evidence="5 8" id="KW-0812">Transmembrane</keyword>
<feature type="transmembrane region" description="Helical" evidence="8">
    <location>
        <begin position="126"/>
        <end position="146"/>
    </location>
</feature>
<name>A0A368YD76_9BACI</name>
<comment type="caution">
    <text evidence="9">The sequence shown here is derived from an EMBL/GenBank/DDBJ whole genome shotgun (WGS) entry which is preliminary data.</text>
</comment>
<dbReference type="Gene3D" id="1.10.3470.10">
    <property type="entry name" value="ABC transporter involved in vitamin B12 uptake, BtuC"/>
    <property type="match status" value="1"/>
</dbReference>
<proteinExistence type="inferred from homology"/>
<dbReference type="InterPro" id="IPR037294">
    <property type="entry name" value="ABC_BtuC-like"/>
</dbReference>
<dbReference type="AlphaFoldDB" id="A0A368YD76"/>
<evidence type="ECO:0000256" key="7">
    <source>
        <dbReference type="ARBA" id="ARBA00023136"/>
    </source>
</evidence>
<gene>
    <name evidence="9" type="ORF">DFR57_102102</name>
</gene>
<organism evidence="9 10">
    <name type="scientific">Saliterribacillus persicus</name>
    <dbReference type="NCBI Taxonomy" id="930114"/>
    <lineage>
        <taxon>Bacteria</taxon>
        <taxon>Bacillati</taxon>
        <taxon>Bacillota</taxon>
        <taxon>Bacilli</taxon>
        <taxon>Bacillales</taxon>
        <taxon>Bacillaceae</taxon>
        <taxon>Saliterribacillus</taxon>
    </lineage>
</organism>
<evidence type="ECO:0000256" key="8">
    <source>
        <dbReference type="SAM" id="Phobius"/>
    </source>
</evidence>
<keyword evidence="7 8" id="KW-0472">Membrane</keyword>
<dbReference type="RefSeq" id="WP_114351597.1">
    <property type="nucleotide sequence ID" value="NZ_QPJJ01000002.1"/>
</dbReference>
<feature type="transmembrane region" description="Helical" evidence="8">
    <location>
        <begin position="66"/>
        <end position="83"/>
    </location>
</feature>
<dbReference type="OrthoDB" id="9811721at2"/>
<dbReference type="PANTHER" id="PTHR30472:SF64">
    <property type="entry name" value="IRON(3+)-HYDROXAMATE IMPORT SYSTEM PERMEASE PROTEIN FHUG"/>
    <property type="match status" value="1"/>
</dbReference>
<protein>
    <submittedName>
        <fullName evidence="9">Iron complex transport system permease protein</fullName>
    </submittedName>
</protein>
<comment type="similarity">
    <text evidence="2">Belongs to the binding-protein-dependent transport system permease family. FecCD subfamily.</text>
</comment>
<keyword evidence="4" id="KW-1003">Cell membrane</keyword>
<dbReference type="PANTHER" id="PTHR30472">
    <property type="entry name" value="FERRIC ENTEROBACTIN TRANSPORT SYSTEM PERMEASE PROTEIN"/>
    <property type="match status" value="1"/>
</dbReference>
<sequence length="338" mass="36372">MTAKAKLRKKFILSSIILLIAIVCSSLLSLNLGIITISPLEVWQTILGNGTEQQELVLFQFRLPRITLAILIGIGLAVSGAVLQSITQNDLAEPGILGINAGAGLAIVLFIFFFQNTMSMSEGLSIFIMPLFALLGAFTAAILIYILSWKRGVSPIRLILVGIGVNAGFNAILIIFQLKMDPQDFRQVTVWLTGDIWNANWSFVYALAPWIIILVPLVLLKASTLNLMHLSDEVASGLGSNVEVERRILLIFAVALAGASVAAGGGIAFLGLVAPHIARRMIGPLHQYMIPLTTLIGAFILITADMIANNLLSPTALPVGVIIAILSTPYFIYLLMKA</sequence>
<evidence type="ECO:0000256" key="5">
    <source>
        <dbReference type="ARBA" id="ARBA00022692"/>
    </source>
</evidence>
<dbReference type="InterPro" id="IPR000522">
    <property type="entry name" value="ABC_transptr_permease_BtuC"/>
</dbReference>
<feature type="transmembrane region" description="Helical" evidence="8">
    <location>
        <begin position="158"/>
        <end position="178"/>
    </location>
</feature>
<evidence type="ECO:0000256" key="4">
    <source>
        <dbReference type="ARBA" id="ARBA00022475"/>
    </source>
</evidence>
<dbReference type="CDD" id="cd06550">
    <property type="entry name" value="TM_ABC_iron-siderophores_like"/>
    <property type="match status" value="1"/>
</dbReference>
<dbReference type="Proteomes" id="UP000252585">
    <property type="component" value="Unassembled WGS sequence"/>
</dbReference>
<evidence type="ECO:0000313" key="9">
    <source>
        <dbReference type="EMBL" id="RCW76827.1"/>
    </source>
</evidence>
<dbReference type="SUPFAM" id="SSF81345">
    <property type="entry name" value="ABC transporter involved in vitamin B12 uptake, BtuC"/>
    <property type="match status" value="1"/>
</dbReference>
<feature type="transmembrane region" description="Helical" evidence="8">
    <location>
        <begin position="95"/>
        <end position="114"/>
    </location>
</feature>
<evidence type="ECO:0000256" key="6">
    <source>
        <dbReference type="ARBA" id="ARBA00022989"/>
    </source>
</evidence>
<dbReference type="EMBL" id="QPJJ01000002">
    <property type="protein sequence ID" value="RCW76827.1"/>
    <property type="molecule type" value="Genomic_DNA"/>
</dbReference>